<accession>A0A8S4S859</accession>
<comment type="caution">
    <text evidence="1">The sequence shown here is derived from an EMBL/GenBank/DDBJ whole genome shotgun (WGS) entry which is preliminary data.</text>
</comment>
<sequence length="83" mass="9246">MFSFTVEASDILIAKNAQNYEKLEVRAGIRTRPLEGEVLSTGLSPPYPCLLFGYYYNPGADARRVDKTVKEDTILSFPVGDKT</sequence>
<protein>
    <submittedName>
        <fullName evidence="1">Jg5113 protein</fullName>
    </submittedName>
</protein>
<proteinExistence type="predicted"/>
<keyword evidence="2" id="KW-1185">Reference proteome</keyword>
<dbReference type="Proteomes" id="UP000838756">
    <property type="component" value="Unassembled WGS sequence"/>
</dbReference>
<gene>
    <name evidence="1" type="primary">jg5113</name>
    <name evidence="1" type="ORF">PAEG_LOCUS20092</name>
</gene>
<reference evidence="1" key="1">
    <citation type="submission" date="2022-03" db="EMBL/GenBank/DDBJ databases">
        <authorList>
            <person name="Lindestad O."/>
        </authorList>
    </citation>
    <scope>NUCLEOTIDE SEQUENCE</scope>
</reference>
<dbReference type="EMBL" id="CAKXAJ010025799">
    <property type="protein sequence ID" value="CAH2244102.1"/>
    <property type="molecule type" value="Genomic_DNA"/>
</dbReference>
<organism evidence="1 2">
    <name type="scientific">Pararge aegeria aegeria</name>
    <dbReference type="NCBI Taxonomy" id="348720"/>
    <lineage>
        <taxon>Eukaryota</taxon>
        <taxon>Metazoa</taxon>
        <taxon>Ecdysozoa</taxon>
        <taxon>Arthropoda</taxon>
        <taxon>Hexapoda</taxon>
        <taxon>Insecta</taxon>
        <taxon>Pterygota</taxon>
        <taxon>Neoptera</taxon>
        <taxon>Endopterygota</taxon>
        <taxon>Lepidoptera</taxon>
        <taxon>Glossata</taxon>
        <taxon>Ditrysia</taxon>
        <taxon>Papilionoidea</taxon>
        <taxon>Nymphalidae</taxon>
        <taxon>Satyrinae</taxon>
        <taxon>Satyrini</taxon>
        <taxon>Parargina</taxon>
        <taxon>Pararge</taxon>
    </lineage>
</organism>
<evidence type="ECO:0000313" key="2">
    <source>
        <dbReference type="Proteomes" id="UP000838756"/>
    </source>
</evidence>
<evidence type="ECO:0000313" key="1">
    <source>
        <dbReference type="EMBL" id="CAH2244102.1"/>
    </source>
</evidence>
<dbReference type="AlphaFoldDB" id="A0A8S4S859"/>
<name>A0A8S4S859_9NEOP</name>